<protein>
    <submittedName>
        <fullName evidence="1">Uncharacterized protein</fullName>
    </submittedName>
</protein>
<evidence type="ECO:0000313" key="1">
    <source>
        <dbReference type="EMBL" id="CAD5119708.1"/>
    </source>
</evidence>
<dbReference type="AlphaFoldDB" id="A0A7I8VTT2"/>
<reference evidence="1 2" key="1">
    <citation type="submission" date="2020-08" db="EMBL/GenBank/DDBJ databases">
        <authorList>
            <person name="Hejnol A."/>
        </authorList>
    </citation>
    <scope>NUCLEOTIDE SEQUENCE [LARGE SCALE GENOMIC DNA]</scope>
</reference>
<comment type="caution">
    <text evidence="1">The sequence shown here is derived from an EMBL/GenBank/DDBJ whole genome shotgun (WGS) entry which is preliminary data.</text>
</comment>
<dbReference type="EMBL" id="CAJFCJ010000011">
    <property type="protein sequence ID" value="CAD5119708.1"/>
    <property type="molecule type" value="Genomic_DNA"/>
</dbReference>
<accession>A0A7I8VTT2</accession>
<gene>
    <name evidence="1" type="ORF">DGYR_LOCUS7902</name>
</gene>
<organism evidence="1 2">
    <name type="scientific">Dimorphilus gyrociliatus</name>
    <dbReference type="NCBI Taxonomy" id="2664684"/>
    <lineage>
        <taxon>Eukaryota</taxon>
        <taxon>Metazoa</taxon>
        <taxon>Spiralia</taxon>
        <taxon>Lophotrochozoa</taxon>
        <taxon>Annelida</taxon>
        <taxon>Polychaeta</taxon>
        <taxon>Polychaeta incertae sedis</taxon>
        <taxon>Dinophilidae</taxon>
        <taxon>Dimorphilus</taxon>
    </lineage>
</organism>
<name>A0A7I8VTT2_9ANNE</name>
<keyword evidence="2" id="KW-1185">Reference proteome</keyword>
<sequence>MNFVFLATDEGYDEKEEGYLPQGEDFLQDIEGSSHLGRSSNGQLAVAIKVFGECTSFIDILKETLTLDYAANNILKCVCLV</sequence>
<proteinExistence type="predicted"/>
<evidence type="ECO:0000313" key="2">
    <source>
        <dbReference type="Proteomes" id="UP000549394"/>
    </source>
</evidence>
<dbReference type="Proteomes" id="UP000549394">
    <property type="component" value="Unassembled WGS sequence"/>
</dbReference>